<feature type="transmembrane region" description="Helical" evidence="1">
    <location>
        <begin position="98"/>
        <end position="116"/>
    </location>
</feature>
<proteinExistence type="predicted"/>
<dbReference type="InterPro" id="IPR023298">
    <property type="entry name" value="ATPase_P-typ_TM_dom_sf"/>
</dbReference>
<accession>A0A517T2T8</accession>
<organism evidence="3 4">
    <name type="scientific">Stieleria bergensis</name>
    <dbReference type="NCBI Taxonomy" id="2528025"/>
    <lineage>
        <taxon>Bacteria</taxon>
        <taxon>Pseudomonadati</taxon>
        <taxon>Planctomycetota</taxon>
        <taxon>Planctomycetia</taxon>
        <taxon>Pirellulales</taxon>
        <taxon>Pirellulaceae</taxon>
        <taxon>Stieleria</taxon>
    </lineage>
</organism>
<evidence type="ECO:0000313" key="3">
    <source>
        <dbReference type="EMBL" id="QDT62689.1"/>
    </source>
</evidence>
<name>A0A517T2T8_9BACT</name>
<dbReference type="Pfam" id="PF00689">
    <property type="entry name" value="Cation_ATPase_C"/>
    <property type="match status" value="1"/>
</dbReference>
<keyword evidence="4" id="KW-1185">Reference proteome</keyword>
<dbReference type="Proteomes" id="UP000315003">
    <property type="component" value="Chromosome"/>
</dbReference>
<feature type="transmembrane region" description="Helical" evidence="1">
    <location>
        <begin position="60"/>
        <end position="78"/>
    </location>
</feature>
<evidence type="ECO:0000259" key="2">
    <source>
        <dbReference type="Pfam" id="PF00689"/>
    </source>
</evidence>
<dbReference type="AlphaFoldDB" id="A0A517T2T8"/>
<keyword evidence="1" id="KW-1133">Transmembrane helix</keyword>
<gene>
    <name evidence="3" type="ORF">SV7mr_52390</name>
</gene>
<reference evidence="3 4" key="1">
    <citation type="submission" date="2019-02" db="EMBL/GenBank/DDBJ databases">
        <title>Deep-cultivation of Planctomycetes and their phenomic and genomic characterization uncovers novel biology.</title>
        <authorList>
            <person name="Wiegand S."/>
            <person name="Jogler M."/>
            <person name="Boedeker C."/>
            <person name="Pinto D."/>
            <person name="Vollmers J."/>
            <person name="Rivas-Marin E."/>
            <person name="Kohn T."/>
            <person name="Peeters S.H."/>
            <person name="Heuer A."/>
            <person name="Rast P."/>
            <person name="Oberbeckmann S."/>
            <person name="Bunk B."/>
            <person name="Jeske O."/>
            <person name="Meyerdierks A."/>
            <person name="Storesund J.E."/>
            <person name="Kallscheuer N."/>
            <person name="Luecker S."/>
            <person name="Lage O.M."/>
            <person name="Pohl T."/>
            <person name="Merkel B.J."/>
            <person name="Hornburger P."/>
            <person name="Mueller R.-W."/>
            <person name="Bruemmer F."/>
            <person name="Labrenz M."/>
            <person name="Spormann A.M."/>
            <person name="Op den Camp H."/>
            <person name="Overmann J."/>
            <person name="Amann R."/>
            <person name="Jetten M.S.M."/>
            <person name="Mascher T."/>
            <person name="Medema M.H."/>
            <person name="Devos D.P."/>
            <person name="Kaster A.-K."/>
            <person name="Ovreas L."/>
            <person name="Rohde M."/>
            <person name="Galperin M.Y."/>
            <person name="Jogler C."/>
        </authorList>
    </citation>
    <scope>NUCLEOTIDE SEQUENCE [LARGE SCALE GENOMIC DNA]</scope>
    <source>
        <strain evidence="3 4">SV_7m_r</strain>
    </source>
</reference>
<dbReference type="SUPFAM" id="SSF81665">
    <property type="entry name" value="Calcium ATPase, transmembrane domain M"/>
    <property type="match status" value="1"/>
</dbReference>
<sequence length="121" mass="12912">MSEPRQLLQKLPGSQGGFAGRFSRVSCCFLDGIFAVSIETVFDSRSSSTLFRKDPLGNRALLGAVALSAALSLLAIYTTPGNLVLGTTPLQARHLLEIVAIASLPTLGLSALKEVFQFKFL</sequence>
<evidence type="ECO:0000313" key="4">
    <source>
        <dbReference type="Proteomes" id="UP000315003"/>
    </source>
</evidence>
<keyword evidence="1" id="KW-0812">Transmembrane</keyword>
<protein>
    <recommendedName>
        <fullName evidence="2">Cation-transporting P-type ATPase C-terminal domain-containing protein</fullName>
    </recommendedName>
</protein>
<feature type="domain" description="Cation-transporting P-type ATPase C-terminal" evidence="2">
    <location>
        <begin position="34"/>
        <end position="112"/>
    </location>
</feature>
<evidence type="ECO:0000256" key="1">
    <source>
        <dbReference type="SAM" id="Phobius"/>
    </source>
</evidence>
<keyword evidence="1" id="KW-0472">Membrane</keyword>
<dbReference type="Gene3D" id="1.20.1110.10">
    <property type="entry name" value="Calcium-transporting ATPase, transmembrane domain"/>
    <property type="match status" value="1"/>
</dbReference>
<dbReference type="EMBL" id="CP036272">
    <property type="protein sequence ID" value="QDT62689.1"/>
    <property type="molecule type" value="Genomic_DNA"/>
</dbReference>
<dbReference type="InterPro" id="IPR006068">
    <property type="entry name" value="ATPase_P-typ_cation-transptr_C"/>
</dbReference>